<evidence type="ECO:0000313" key="6">
    <source>
        <dbReference type="Proteomes" id="UP001063368"/>
    </source>
</evidence>
<sequence length="467" mass="48835">MSEPARRERILQAAVAGGLLEPEEIPLAAFLDLDLVAENVAALMRAFPSGVQVLHAFAAKANSIVPVLAGLRDLGMGCEVASEGELAQALAAGFSPQEIVFDSPAKTARELRQALAAGIALNIDNFQELERIEALRTQNPSGSSLGLRINPQIGLGGIAAMSTAGASSKFGVPLQDPGLREQILAAYAADPAMDRIHTHVGSQGCPLPLIGEGIAKVVDLAEEVNRRAGFQQIRTIDIGGGLPVDFESDEPVAAFDAYVAQLQESAPALFSGVYSVVTEFGRSILAKAGFTAAFVEYTKVSGGQHIAITHAGAQVATRTVFMPESWPLRVSAHTADGSRKTGAEIGQDVAGPCCFAGDVVARNRDLPLLEPGDLVALLDTGAYYASTPFTYNSIQQPPVYGAALEDNGDVRFTLLRGQQSMEALLMASGKGLHAAGRTPWPRAITKSGTALPACLPVPAAVRRSAAH</sequence>
<dbReference type="PROSITE" id="PS00878">
    <property type="entry name" value="ODR_DC_2_1"/>
    <property type="match status" value="1"/>
</dbReference>
<comment type="cofactor">
    <cofactor evidence="1">
        <name>pyridoxal 5'-phosphate</name>
        <dbReference type="ChEBI" id="CHEBI:597326"/>
    </cofactor>
</comment>
<evidence type="ECO:0000256" key="1">
    <source>
        <dbReference type="ARBA" id="ARBA00001933"/>
    </source>
</evidence>
<dbReference type="EMBL" id="CP106856">
    <property type="protein sequence ID" value="UYB36061.1"/>
    <property type="molecule type" value="Genomic_DNA"/>
</dbReference>
<dbReference type="PROSITE" id="PS00879">
    <property type="entry name" value="ODR_DC_2_2"/>
    <property type="match status" value="1"/>
</dbReference>
<evidence type="ECO:0000313" key="5">
    <source>
        <dbReference type="EMBL" id="UYB36061.1"/>
    </source>
</evidence>
<dbReference type="PRINTS" id="PR01179">
    <property type="entry name" value="ODADCRBXLASE"/>
</dbReference>
<accession>A0ABY6FS76</accession>
<name>A0ABY6FS76_9MICC</name>
<dbReference type="Gene3D" id="3.20.20.10">
    <property type="entry name" value="Alanine racemase"/>
    <property type="match status" value="1"/>
</dbReference>
<dbReference type="PANTHER" id="PTHR43727:SF3">
    <property type="entry name" value="GROUP IV DECARBOXYLASE"/>
    <property type="match status" value="1"/>
</dbReference>
<dbReference type="InterPro" id="IPR022657">
    <property type="entry name" value="De-COase2_CS"/>
</dbReference>
<gene>
    <name evidence="5" type="ORF">N9A08_15855</name>
</gene>
<dbReference type="InterPro" id="IPR000183">
    <property type="entry name" value="Orn/DAP/Arg_de-COase"/>
</dbReference>
<feature type="domain" description="Orn/DAP/Arg decarboxylase 2 N-terminal" evidence="4">
    <location>
        <begin position="36"/>
        <end position="285"/>
    </location>
</feature>
<dbReference type="Gene3D" id="2.40.37.10">
    <property type="entry name" value="Lyase, Ornithine Decarboxylase, Chain A, domain 1"/>
    <property type="match status" value="1"/>
</dbReference>
<dbReference type="SUPFAM" id="SSF51419">
    <property type="entry name" value="PLP-binding barrel"/>
    <property type="match status" value="1"/>
</dbReference>
<dbReference type="Pfam" id="PF02784">
    <property type="entry name" value="Orn_Arg_deC_N"/>
    <property type="match status" value="1"/>
</dbReference>
<keyword evidence="2" id="KW-0456">Lyase</keyword>
<dbReference type="InterPro" id="IPR022644">
    <property type="entry name" value="De-COase2_N"/>
</dbReference>
<proteinExistence type="predicted"/>
<dbReference type="SUPFAM" id="SSF50621">
    <property type="entry name" value="Alanine racemase C-terminal domain-like"/>
    <property type="match status" value="1"/>
</dbReference>
<keyword evidence="2" id="KW-0210">Decarboxylase</keyword>
<dbReference type="InterPro" id="IPR029066">
    <property type="entry name" value="PLP-binding_barrel"/>
</dbReference>
<organism evidence="5 6">
    <name type="scientific">Arthrobacter koreensis</name>
    <dbReference type="NCBI Taxonomy" id="199136"/>
    <lineage>
        <taxon>Bacteria</taxon>
        <taxon>Bacillati</taxon>
        <taxon>Actinomycetota</taxon>
        <taxon>Actinomycetes</taxon>
        <taxon>Micrococcales</taxon>
        <taxon>Micrococcaceae</taxon>
        <taxon>Arthrobacter</taxon>
    </lineage>
</organism>
<dbReference type="InterPro" id="IPR022653">
    <property type="entry name" value="De-COase2_pyr-phos_BS"/>
</dbReference>
<evidence type="ECO:0000259" key="4">
    <source>
        <dbReference type="Pfam" id="PF02784"/>
    </source>
</evidence>
<dbReference type="InterPro" id="IPR009006">
    <property type="entry name" value="Ala_racemase/Decarboxylase_C"/>
</dbReference>
<dbReference type="RefSeq" id="WP_263127878.1">
    <property type="nucleotide sequence ID" value="NZ_CP106856.1"/>
</dbReference>
<dbReference type="Proteomes" id="UP001063368">
    <property type="component" value="Chromosome"/>
</dbReference>
<evidence type="ECO:0000256" key="3">
    <source>
        <dbReference type="ARBA" id="ARBA00022898"/>
    </source>
</evidence>
<reference evidence="5" key="1">
    <citation type="submission" date="2022-09" db="EMBL/GenBank/DDBJ databases">
        <authorList>
            <person name="Li D."/>
            <person name="Cheng J."/>
            <person name="Li Y."/>
        </authorList>
    </citation>
    <scope>NUCLEOTIDE SEQUENCE</scope>
    <source>
        <strain evidence="5">DL</strain>
    </source>
</reference>
<keyword evidence="6" id="KW-1185">Reference proteome</keyword>
<evidence type="ECO:0000256" key="2">
    <source>
        <dbReference type="ARBA" id="ARBA00022793"/>
    </source>
</evidence>
<protein>
    <submittedName>
        <fullName evidence="5">Diaminopimelate decarboxylase</fullName>
    </submittedName>
</protein>
<dbReference type="PANTHER" id="PTHR43727">
    <property type="entry name" value="DIAMINOPIMELATE DECARBOXYLASE"/>
    <property type="match status" value="1"/>
</dbReference>
<keyword evidence="3" id="KW-0663">Pyridoxal phosphate</keyword>